<sequence>MAYDDTNWVAYMSPEIRAQRAKMYESLGMGGTVNWATDLEQFNDAPKGLDSWAGLILEAKSGVITPRGAGSRRGNWTKIGCDSEYYREIPYWSPMTRWEKLGAADAWSDMYAKFKSALVADAALVIDNTLPDLENTFAPVPPKKDDSWLNTILGLIALGVPTVGGKFFDDVLAGIPAMAAKTDASRDHHKGVLNAILTSPVTIATNLKGDWDAKDWKPEKQAEFSKYMGQSLKAWEYIFTTDLRDLFDGSDKSIERLTAMIADGRLLDGVPEDIPYPKNTKRNDKETEATDAQKKSVEDSFLTTFWAYSIPAVWQVSGHHLFIIDTGRTCDDKDSDKYTKDLKSAAFSSPKGVEELDGKAWNGLKVEDIITGSVKTYKQNGNENGGGKADPKDPGTFDALKKMDITTPGFMHLPVCSETLARKSLENADTTDATRNKEGFPYNNDNGKSYCTTSKTIYIEETTSGSPLIEDCLAIVKNIEGTSRSWFKPIEWQFGILNFGTCTFGIEGKGRKGNIDEYVGAQDVVDIIRYASKHWGYGTGKMQGKGAMQCDGNIKKQEVHWTIYKKYG</sequence>
<evidence type="ECO:0000313" key="6">
    <source>
        <dbReference type="Proteomes" id="UP000701341"/>
    </source>
</evidence>
<protein>
    <recommendedName>
        <fullName evidence="4">Ecp2 effector protein-like domain-containing protein</fullName>
    </recommendedName>
</protein>
<dbReference type="EMBL" id="JAAOZQ010000003">
    <property type="protein sequence ID" value="KAF7530040.1"/>
    <property type="molecule type" value="Genomic_DNA"/>
</dbReference>
<name>A0A9P5GY60_PENCR</name>
<dbReference type="InterPro" id="IPR053214">
    <property type="entry name" value="LysM12-like"/>
</dbReference>
<keyword evidence="6" id="KW-1185">Reference proteome</keyword>
<comment type="caution">
    <text evidence="5">The sequence shown here is derived from an EMBL/GenBank/DDBJ whole genome shotgun (WGS) entry which is preliminary data.</text>
</comment>
<dbReference type="InterPro" id="IPR029070">
    <property type="entry name" value="Chitinase_insertion_sf"/>
</dbReference>
<keyword evidence="2" id="KW-0843">Virulence</keyword>
<dbReference type="Proteomes" id="UP000701341">
    <property type="component" value="Unassembled WGS sequence"/>
</dbReference>
<feature type="region of interest" description="Disordered" evidence="3">
    <location>
        <begin position="272"/>
        <end position="292"/>
    </location>
</feature>
<dbReference type="AlphaFoldDB" id="A0A9P5GY60"/>
<proteinExistence type="predicted"/>
<feature type="domain" description="Ecp2 effector protein-like" evidence="4">
    <location>
        <begin position="450"/>
        <end position="550"/>
    </location>
</feature>
<feature type="region of interest" description="Disordered" evidence="3">
    <location>
        <begin position="377"/>
        <end position="396"/>
    </location>
</feature>
<organism evidence="5 6">
    <name type="scientific">Penicillium crustosum</name>
    <name type="common">Blue mold fungus</name>
    <dbReference type="NCBI Taxonomy" id="36656"/>
    <lineage>
        <taxon>Eukaryota</taxon>
        <taxon>Fungi</taxon>
        <taxon>Dikarya</taxon>
        <taxon>Ascomycota</taxon>
        <taxon>Pezizomycotina</taxon>
        <taxon>Eurotiomycetes</taxon>
        <taxon>Eurotiomycetidae</taxon>
        <taxon>Eurotiales</taxon>
        <taxon>Aspergillaceae</taxon>
        <taxon>Penicillium</taxon>
    </lineage>
</organism>
<dbReference type="Gene3D" id="3.20.20.80">
    <property type="entry name" value="Glycosidases"/>
    <property type="match status" value="1"/>
</dbReference>
<dbReference type="Gene3D" id="3.10.50.10">
    <property type="match status" value="1"/>
</dbReference>
<dbReference type="Pfam" id="PF14856">
    <property type="entry name" value="Hce2"/>
    <property type="match status" value="1"/>
</dbReference>
<evidence type="ECO:0000256" key="1">
    <source>
        <dbReference type="ARBA" id="ARBA00022669"/>
    </source>
</evidence>
<dbReference type="PANTHER" id="PTHR47700:SF1">
    <property type="entry name" value="CHITINASE"/>
    <property type="match status" value="1"/>
</dbReference>
<gene>
    <name evidence="5" type="ORF">PCG10_005015</name>
</gene>
<evidence type="ECO:0000256" key="2">
    <source>
        <dbReference type="ARBA" id="ARBA00023026"/>
    </source>
</evidence>
<reference evidence="5" key="1">
    <citation type="submission" date="2020-02" db="EMBL/GenBank/DDBJ databases">
        <authorList>
            <person name="Lichtner F.J."/>
        </authorList>
    </citation>
    <scope>NUCLEOTIDE SEQUENCE</scope>
    <source>
        <strain evidence="5">G10</strain>
    </source>
</reference>
<dbReference type="PANTHER" id="PTHR47700">
    <property type="entry name" value="V CHITINASE, PUTATIVE (AFU_ORTHOLOGUE AFUA_6G13720)-RELATED"/>
    <property type="match status" value="1"/>
</dbReference>
<keyword evidence="1" id="KW-0147">Chitin-binding</keyword>
<evidence type="ECO:0000313" key="5">
    <source>
        <dbReference type="EMBL" id="KAF7530040.1"/>
    </source>
</evidence>
<feature type="compositionally biased region" description="Basic and acidic residues" evidence="3">
    <location>
        <begin position="281"/>
        <end position="292"/>
    </location>
</feature>
<dbReference type="GO" id="GO:0008061">
    <property type="term" value="F:chitin binding"/>
    <property type="evidence" value="ECO:0007669"/>
    <property type="project" value="UniProtKB-KW"/>
</dbReference>
<dbReference type="InterPro" id="IPR029226">
    <property type="entry name" value="Ecp2-like"/>
</dbReference>
<evidence type="ECO:0000259" key="4">
    <source>
        <dbReference type="Pfam" id="PF14856"/>
    </source>
</evidence>
<accession>A0A9P5GY60</accession>
<evidence type="ECO:0000256" key="3">
    <source>
        <dbReference type="SAM" id="MobiDB-lite"/>
    </source>
</evidence>